<accession>A0AAV0XU73</accession>
<dbReference type="AlphaFoldDB" id="A0AAV0XU73"/>
<dbReference type="EMBL" id="CARXXK010000560">
    <property type="protein sequence ID" value="CAI6370806.1"/>
    <property type="molecule type" value="Genomic_DNA"/>
</dbReference>
<keyword evidence="2" id="KW-1185">Reference proteome</keyword>
<sequence>MTVHRASFREWPCVDRTLTAVQCDHELVGGSQEPVQNVTSQRHDFVAKCLPEAERQRSTRSEQTIGTNCGSGACAMTGNTTADAFGIPYTNGRRPVARPYPATCSQGSNLLMAKETETSSSYHQWGPLELSRPRSLAAYCRSGEPVNGRTVYKVSTGHPSRSVHFLAHQIKLY</sequence>
<comment type="caution">
    <text evidence="1">The sequence shown here is derived from an EMBL/GenBank/DDBJ whole genome shotgun (WGS) entry which is preliminary data.</text>
</comment>
<dbReference type="Proteomes" id="UP001160148">
    <property type="component" value="Unassembled WGS sequence"/>
</dbReference>
<organism evidence="1 2">
    <name type="scientific">Macrosiphum euphorbiae</name>
    <name type="common">potato aphid</name>
    <dbReference type="NCBI Taxonomy" id="13131"/>
    <lineage>
        <taxon>Eukaryota</taxon>
        <taxon>Metazoa</taxon>
        <taxon>Ecdysozoa</taxon>
        <taxon>Arthropoda</taxon>
        <taxon>Hexapoda</taxon>
        <taxon>Insecta</taxon>
        <taxon>Pterygota</taxon>
        <taxon>Neoptera</taxon>
        <taxon>Paraneoptera</taxon>
        <taxon>Hemiptera</taxon>
        <taxon>Sternorrhyncha</taxon>
        <taxon>Aphidomorpha</taxon>
        <taxon>Aphidoidea</taxon>
        <taxon>Aphididae</taxon>
        <taxon>Macrosiphini</taxon>
        <taxon>Macrosiphum</taxon>
    </lineage>
</organism>
<evidence type="ECO:0000313" key="1">
    <source>
        <dbReference type="EMBL" id="CAI6370806.1"/>
    </source>
</evidence>
<proteinExistence type="predicted"/>
<evidence type="ECO:0000313" key="2">
    <source>
        <dbReference type="Proteomes" id="UP001160148"/>
    </source>
</evidence>
<name>A0AAV0XU73_9HEMI</name>
<reference evidence="1 2" key="1">
    <citation type="submission" date="2023-01" db="EMBL/GenBank/DDBJ databases">
        <authorList>
            <person name="Whitehead M."/>
        </authorList>
    </citation>
    <scope>NUCLEOTIDE SEQUENCE [LARGE SCALE GENOMIC DNA]</scope>
</reference>
<gene>
    <name evidence="1" type="ORF">MEUPH1_LOCUS24887</name>
</gene>
<protein>
    <submittedName>
        <fullName evidence="1">Uncharacterized protein</fullName>
    </submittedName>
</protein>